<dbReference type="AlphaFoldDB" id="A0A3P7S0N7"/>
<keyword evidence="1" id="KW-0472">Membrane</keyword>
<reference evidence="2 3" key="1">
    <citation type="submission" date="2018-09" db="EMBL/GenBank/DDBJ databases">
        <authorList>
            <person name="Postec A."/>
        </authorList>
    </citation>
    <scope>NUCLEOTIDE SEQUENCE [LARGE SCALE GENOMIC DNA]</scope>
    <source>
        <strain evidence="2">70B-A</strain>
    </source>
</reference>
<protein>
    <recommendedName>
        <fullName evidence="4">ABC transporter permease</fullName>
    </recommendedName>
</protein>
<dbReference type="OrthoDB" id="9789229at2"/>
<keyword evidence="3" id="KW-1185">Reference proteome</keyword>
<feature type="transmembrane region" description="Helical" evidence="1">
    <location>
        <begin position="115"/>
        <end position="139"/>
    </location>
</feature>
<dbReference type="InterPro" id="IPR010540">
    <property type="entry name" value="CmpB_TMEM229"/>
</dbReference>
<evidence type="ECO:0008006" key="4">
    <source>
        <dbReference type="Google" id="ProtNLM"/>
    </source>
</evidence>
<feature type="transmembrane region" description="Helical" evidence="1">
    <location>
        <begin position="159"/>
        <end position="179"/>
    </location>
</feature>
<gene>
    <name evidence="2" type="ORF">PATL70BA_2538</name>
</gene>
<evidence type="ECO:0000313" key="2">
    <source>
        <dbReference type="EMBL" id="VDN48436.1"/>
    </source>
</evidence>
<dbReference type="RefSeq" id="WP_125137568.1">
    <property type="nucleotide sequence ID" value="NZ_LR130778.1"/>
</dbReference>
<dbReference type="Pfam" id="PF06541">
    <property type="entry name" value="ABC_trans_CmpB"/>
    <property type="match status" value="1"/>
</dbReference>
<feature type="transmembrane region" description="Helical" evidence="1">
    <location>
        <begin position="77"/>
        <end position="103"/>
    </location>
</feature>
<organism evidence="2 3">
    <name type="scientific">Petrocella atlantisensis</name>
    <dbReference type="NCBI Taxonomy" id="2173034"/>
    <lineage>
        <taxon>Bacteria</taxon>
        <taxon>Bacillati</taxon>
        <taxon>Bacillota</taxon>
        <taxon>Clostridia</taxon>
        <taxon>Lachnospirales</taxon>
        <taxon>Vallitaleaceae</taxon>
        <taxon>Petrocella</taxon>
    </lineage>
</organism>
<feature type="transmembrane region" description="Helical" evidence="1">
    <location>
        <begin position="43"/>
        <end position="62"/>
    </location>
</feature>
<proteinExistence type="predicted"/>
<evidence type="ECO:0000313" key="3">
    <source>
        <dbReference type="Proteomes" id="UP000279029"/>
    </source>
</evidence>
<sequence length="325" mass="37938">MLNHTIDLYNLTFYFFIYSTLGWVVEVVYAFMKHGKYVNRGFLYGPICPIYGVGVVTIYLSIHKLSTLFLNGQAPSWWMLFIMVTVVTTGLELFTGSVMSYLFHTRWWDYSDRKFNLGGYICLDFTLIWGLAGTLLLQIVHVRIANMVDGIPRDIGNSVLLMLMAFFIIDGTSTVRTLIDFRRLLLEIDNIAKQYTQIRSNLVLEMSRLKDEMTDRIKTGVEKKTDEAGQTLKHIQEQLKELQVHEFIPDHPVKNIINELIDEDMKLNIKTKFEFKSILDHYENLSNRFSKSRLYNAFPDMKSIKYKALLKDVRDRKKNKGNRTL</sequence>
<name>A0A3P7S0N7_9FIRM</name>
<dbReference type="EMBL" id="LR130778">
    <property type="protein sequence ID" value="VDN48436.1"/>
    <property type="molecule type" value="Genomic_DNA"/>
</dbReference>
<keyword evidence="1" id="KW-1133">Transmembrane helix</keyword>
<keyword evidence="1" id="KW-0812">Transmembrane</keyword>
<dbReference type="KEGG" id="cbar:PATL70BA_2538"/>
<dbReference type="Proteomes" id="UP000279029">
    <property type="component" value="Chromosome"/>
</dbReference>
<accession>A0A3P7S0N7</accession>
<feature type="transmembrane region" description="Helical" evidence="1">
    <location>
        <begin position="12"/>
        <end position="31"/>
    </location>
</feature>
<evidence type="ECO:0000256" key="1">
    <source>
        <dbReference type="SAM" id="Phobius"/>
    </source>
</evidence>